<name>A0A1H0T3I8_9CLOT</name>
<dbReference type="AlphaFoldDB" id="A0A1H0T3I8"/>
<keyword evidence="1" id="KW-0560">Oxidoreductase</keyword>
<dbReference type="InterPro" id="IPR015590">
    <property type="entry name" value="Aldehyde_DH_dom"/>
</dbReference>
<dbReference type="STRING" id="94869.SAMN04488529_10652"/>
<proteinExistence type="predicted"/>
<evidence type="ECO:0000313" key="5">
    <source>
        <dbReference type="Proteomes" id="UP000198597"/>
    </source>
</evidence>
<evidence type="ECO:0000313" key="4">
    <source>
        <dbReference type="EMBL" id="SDP48647.1"/>
    </source>
</evidence>
<keyword evidence="2" id="KW-0520">NAD</keyword>
<dbReference type="Gene3D" id="3.40.605.10">
    <property type="entry name" value="Aldehyde Dehydrogenase, Chain A, domain 1"/>
    <property type="match status" value="2"/>
</dbReference>
<evidence type="ECO:0000256" key="1">
    <source>
        <dbReference type="ARBA" id="ARBA00023002"/>
    </source>
</evidence>
<dbReference type="PIRSF" id="PIRSF036410">
    <property type="entry name" value="EutE_PduP"/>
    <property type="match status" value="1"/>
</dbReference>
<dbReference type="EMBL" id="FNJM01000006">
    <property type="protein sequence ID" value="SDP48647.1"/>
    <property type="molecule type" value="Genomic_DNA"/>
</dbReference>
<dbReference type="InterPro" id="IPR016161">
    <property type="entry name" value="Ald_DH/histidinol_DH"/>
</dbReference>
<dbReference type="OrthoDB" id="9804734at2"/>
<sequence length="476" mass="52252">MTKDVLVSPQTEGLKVITNVEGTKFNKSNNDGLYLGVFEAVEIAISKAIYAQKVLTISYKKEDRERLISSIRKATLENKEILAKMILEETKMGRYEDKILKHELVAKYTPGTEDLTTTAWSGDQGLTVVEMSPYGVIGAITPSTNPTETVICNSIGMIAAGNSVVFNGHPGAKKCVAFAVDMINRAIISSGGPENLVTTVENPTMESLDVIMKHPYIKLLCGTGGPGLIKTLLNSGKKAIGAGAGNPPVIVDDTADIKKAAKSIIEGCSFDNNLPCIAEKEVFVFEDVATDLINNMIQNNSVLLNKEQVSRLLELILLEKDVKSYNCNKKLEYTIDKKWVGKDAKLFLDQIDVEYPTNVKCIICEVDRNHPFVMTELMMPILSIVRVKDIDEAIECAKIAEQNKKHSAYIYSKNIDNLNRFEKEIDTTIFVKNAKSFAGVGFGAEGFTTFTIAGPTGEGITSARDFTRQRRCVLAN</sequence>
<dbReference type="Proteomes" id="UP000198597">
    <property type="component" value="Unassembled WGS sequence"/>
</dbReference>
<accession>A0A1H0T3I8</accession>
<dbReference type="Gene3D" id="3.40.309.10">
    <property type="entry name" value="Aldehyde Dehydrogenase, Chain A, domain 2"/>
    <property type="match status" value="1"/>
</dbReference>
<dbReference type="NCBIfam" id="NF011927">
    <property type="entry name" value="PRK15398.1"/>
    <property type="match status" value="1"/>
</dbReference>
<dbReference type="GO" id="GO:0008774">
    <property type="term" value="F:acetaldehyde dehydrogenase (acetylating) activity"/>
    <property type="evidence" value="ECO:0007669"/>
    <property type="project" value="InterPro"/>
</dbReference>
<dbReference type="GeneID" id="65309053"/>
<gene>
    <name evidence="4" type="ORF">SAMN04488529_10652</name>
</gene>
<organism evidence="4 5">
    <name type="scientific">Clostridium gasigenes</name>
    <dbReference type="NCBI Taxonomy" id="94869"/>
    <lineage>
        <taxon>Bacteria</taxon>
        <taxon>Bacillati</taxon>
        <taxon>Bacillota</taxon>
        <taxon>Clostridia</taxon>
        <taxon>Eubacteriales</taxon>
        <taxon>Clostridiaceae</taxon>
        <taxon>Clostridium</taxon>
    </lineage>
</organism>
<dbReference type="CDD" id="cd07121">
    <property type="entry name" value="ALDH_EutE"/>
    <property type="match status" value="1"/>
</dbReference>
<dbReference type="InterPro" id="IPR012408">
    <property type="entry name" value="Acetald_propionald_DH-rel"/>
</dbReference>
<dbReference type="InterPro" id="IPR016163">
    <property type="entry name" value="Ald_DH_C"/>
</dbReference>
<dbReference type="RefSeq" id="WP_089969691.1">
    <property type="nucleotide sequence ID" value="NZ_CP071376.1"/>
</dbReference>
<feature type="domain" description="Aldehyde dehydrogenase" evidence="3">
    <location>
        <begin position="39"/>
        <end position="435"/>
    </location>
</feature>
<keyword evidence="5" id="KW-1185">Reference proteome</keyword>
<protein>
    <submittedName>
        <fullName evidence="4">Propionaldehyde dehydrogenase</fullName>
    </submittedName>
</protein>
<dbReference type="PANTHER" id="PTHR11699">
    <property type="entry name" value="ALDEHYDE DEHYDROGENASE-RELATED"/>
    <property type="match status" value="1"/>
</dbReference>
<dbReference type="Pfam" id="PF00171">
    <property type="entry name" value="Aldedh"/>
    <property type="match status" value="1"/>
</dbReference>
<reference evidence="4 5" key="1">
    <citation type="submission" date="2016-10" db="EMBL/GenBank/DDBJ databases">
        <authorList>
            <person name="de Groot N.N."/>
        </authorList>
    </citation>
    <scope>NUCLEOTIDE SEQUENCE [LARGE SCALE GENOMIC DNA]</scope>
    <source>
        <strain evidence="4 5">DSM 12272</strain>
    </source>
</reference>
<dbReference type="InterPro" id="IPR016162">
    <property type="entry name" value="Ald_DH_N"/>
</dbReference>
<evidence type="ECO:0000259" key="3">
    <source>
        <dbReference type="Pfam" id="PF00171"/>
    </source>
</evidence>
<evidence type="ECO:0000256" key="2">
    <source>
        <dbReference type="ARBA" id="ARBA00023027"/>
    </source>
</evidence>
<dbReference type="SUPFAM" id="SSF53720">
    <property type="entry name" value="ALDH-like"/>
    <property type="match status" value="1"/>
</dbReference>